<feature type="transmembrane region" description="Helical" evidence="2">
    <location>
        <begin position="116"/>
        <end position="139"/>
    </location>
</feature>
<keyword evidence="4" id="KW-1185">Reference proteome</keyword>
<dbReference type="Proteomes" id="UP000298663">
    <property type="component" value="Unassembled WGS sequence"/>
</dbReference>
<feature type="region of interest" description="Disordered" evidence="1">
    <location>
        <begin position="213"/>
        <end position="248"/>
    </location>
</feature>
<feature type="transmembrane region" description="Helical" evidence="2">
    <location>
        <begin position="25"/>
        <end position="45"/>
    </location>
</feature>
<sequence length="248" mass="27856">MSLPPHNFDPNDRKYRSCCCHVKSFTILFGVLEIFAICFLLVAVLPDVNTKICSEISGANVTDVDPANRTMFYTVKQLSCDMNIAWLVWAILQIFALNVMFYGMKSTRWKLFVPHIFFRFLCTGLIIALIVMALIGSIVQLQNDEAENGGLCLALTIGISFLVIVIWTYIFICEFRCCQFIKRSFETGFSISNTRPIGPSTISLSENQRQAQSGTGASRALPPLKHTYTIGRPPMYLANGQEQKENEA</sequence>
<dbReference type="OrthoDB" id="5818301at2759"/>
<reference evidence="3 4" key="1">
    <citation type="journal article" date="2015" name="Genome Biol.">
        <title>Comparative genomics of Steinernema reveals deeply conserved gene regulatory networks.</title>
        <authorList>
            <person name="Dillman A.R."/>
            <person name="Macchietto M."/>
            <person name="Porter C.F."/>
            <person name="Rogers A."/>
            <person name="Williams B."/>
            <person name="Antoshechkin I."/>
            <person name="Lee M.M."/>
            <person name="Goodwin Z."/>
            <person name="Lu X."/>
            <person name="Lewis E.E."/>
            <person name="Goodrich-Blair H."/>
            <person name="Stock S.P."/>
            <person name="Adams B.J."/>
            <person name="Sternberg P.W."/>
            <person name="Mortazavi A."/>
        </authorList>
    </citation>
    <scope>NUCLEOTIDE SEQUENCE [LARGE SCALE GENOMIC DNA]</scope>
    <source>
        <strain evidence="3 4">ALL</strain>
    </source>
</reference>
<protein>
    <submittedName>
        <fullName evidence="3">Uncharacterized protein</fullName>
    </submittedName>
</protein>
<reference evidence="3 4" key="2">
    <citation type="journal article" date="2019" name="G3 (Bethesda)">
        <title>Hybrid Assembly of the Genome of the Entomopathogenic Nematode Steinernema carpocapsae Identifies the X-Chromosome.</title>
        <authorList>
            <person name="Serra L."/>
            <person name="Macchietto M."/>
            <person name="Macias-Munoz A."/>
            <person name="McGill C.J."/>
            <person name="Rodriguez I.M."/>
            <person name="Rodriguez B."/>
            <person name="Murad R."/>
            <person name="Mortazavi A."/>
        </authorList>
    </citation>
    <scope>NUCLEOTIDE SEQUENCE [LARGE SCALE GENOMIC DNA]</scope>
    <source>
        <strain evidence="3 4">ALL</strain>
    </source>
</reference>
<keyword evidence="2" id="KW-0472">Membrane</keyword>
<comment type="caution">
    <text evidence="3">The sequence shown here is derived from an EMBL/GenBank/DDBJ whole genome shotgun (WGS) entry which is preliminary data.</text>
</comment>
<organism evidence="3 4">
    <name type="scientific">Steinernema carpocapsae</name>
    <name type="common">Entomopathogenic nematode</name>
    <dbReference type="NCBI Taxonomy" id="34508"/>
    <lineage>
        <taxon>Eukaryota</taxon>
        <taxon>Metazoa</taxon>
        <taxon>Ecdysozoa</taxon>
        <taxon>Nematoda</taxon>
        <taxon>Chromadorea</taxon>
        <taxon>Rhabditida</taxon>
        <taxon>Tylenchina</taxon>
        <taxon>Panagrolaimomorpha</taxon>
        <taxon>Strongyloidoidea</taxon>
        <taxon>Steinernematidae</taxon>
        <taxon>Steinernema</taxon>
    </lineage>
</organism>
<feature type="transmembrane region" description="Helical" evidence="2">
    <location>
        <begin position="151"/>
        <end position="172"/>
    </location>
</feature>
<evidence type="ECO:0000256" key="2">
    <source>
        <dbReference type="SAM" id="Phobius"/>
    </source>
</evidence>
<evidence type="ECO:0000256" key="1">
    <source>
        <dbReference type="SAM" id="MobiDB-lite"/>
    </source>
</evidence>
<evidence type="ECO:0000313" key="4">
    <source>
        <dbReference type="Proteomes" id="UP000298663"/>
    </source>
</evidence>
<keyword evidence="2" id="KW-1133">Transmembrane helix</keyword>
<keyword evidence="2" id="KW-0812">Transmembrane</keyword>
<gene>
    <name evidence="3" type="ORF">L596_014322</name>
</gene>
<name>A0A4U5NCE1_STECR</name>
<evidence type="ECO:0000313" key="3">
    <source>
        <dbReference type="EMBL" id="TKR80212.1"/>
    </source>
</evidence>
<dbReference type="EMBL" id="AZBU02000004">
    <property type="protein sequence ID" value="TKR80212.1"/>
    <property type="molecule type" value="Genomic_DNA"/>
</dbReference>
<dbReference type="AlphaFoldDB" id="A0A4U5NCE1"/>
<accession>A0A4U5NCE1</accession>
<proteinExistence type="predicted"/>
<feature type="transmembrane region" description="Helical" evidence="2">
    <location>
        <begin position="84"/>
        <end position="104"/>
    </location>
</feature>